<dbReference type="EMBL" id="CP002514">
    <property type="protein sequence ID" value="AEP12555.1"/>
    <property type="molecule type" value="Genomic_DNA"/>
</dbReference>
<dbReference type="InterPro" id="IPR011793">
    <property type="entry name" value="YbdK"/>
</dbReference>
<evidence type="ECO:0000256" key="2">
    <source>
        <dbReference type="ARBA" id="ARBA00022741"/>
    </source>
</evidence>
<keyword evidence="6" id="KW-1185">Reference proteome</keyword>
<comment type="similarity">
    <text evidence="4">Belongs to the glutamate--cysteine ligase type 2 family. YbdK subfamily.</text>
</comment>
<evidence type="ECO:0000256" key="4">
    <source>
        <dbReference type="HAMAP-Rule" id="MF_01609"/>
    </source>
</evidence>
<keyword evidence="1 4" id="KW-0436">Ligase</keyword>
<evidence type="ECO:0000313" key="5">
    <source>
        <dbReference type="EMBL" id="AEP12555.1"/>
    </source>
</evidence>
<dbReference type="HOGENOM" id="CLU_044848_1_0_0"/>
<comment type="function">
    <text evidence="4">ATP-dependent carboxylate-amine ligase which exhibits weak glutamate--cysteine ligase activity.</text>
</comment>
<dbReference type="PANTHER" id="PTHR36510:SF1">
    <property type="entry name" value="GLUTAMATE--CYSTEINE LIGASE 2-RELATED"/>
    <property type="match status" value="1"/>
</dbReference>
<dbReference type="Pfam" id="PF04107">
    <property type="entry name" value="GCS2"/>
    <property type="match status" value="1"/>
</dbReference>
<gene>
    <name evidence="5" type="ordered locus">Cabther_A1809</name>
</gene>
<dbReference type="NCBIfam" id="NF010039">
    <property type="entry name" value="PRK13515.1"/>
    <property type="match status" value="1"/>
</dbReference>
<dbReference type="PANTHER" id="PTHR36510">
    <property type="entry name" value="GLUTAMATE--CYSTEINE LIGASE 2-RELATED"/>
    <property type="match status" value="1"/>
</dbReference>
<sequence>MAQEFTLGIEEEFQIVDPNTRELRSRVAEILDEGMMLLGEQLKPEMHQSMVEVGTGVCRNIQEARADVVRLRRTVAMLAHKKNLRIVAASTHPFSHWKDQEITPNERYFQLIEEMQQLARALSIYGLHVHVGIENRDDAIHIMNAARYFLPHILTLSTSSPFWIGRNTGLKSYRSEVFKQFPRTGIPDYFGSASEFDNYVKLLIKTGCIDNGKKIWWDLRPHPIFPTLEFRICDLPSKVDEVIAIAALFQAVVAKLYKLLRQNMGFRLYRRMLIEENKWRAVRYGLDGKLLDLGKQAEVPVRSLILELLEFVDDVVDDLGSRSELEYIHTILKEGTSADRQLRVFEETNGDLHAVVDNLIEETLQGVLEPGVVSAASPQPA</sequence>
<dbReference type="EC" id="6.3.2.2" evidence="4"/>
<dbReference type="InterPro" id="IPR050141">
    <property type="entry name" value="GCL_type2/YbdK_subfam"/>
</dbReference>
<dbReference type="GO" id="GO:0042398">
    <property type="term" value="P:modified amino acid biosynthetic process"/>
    <property type="evidence" value="ECO:0007669"/>
    <property type="project" value="InterPro"/>
</dbReference>
<dbReference type="InterPro" id="IPR006336">
    <property type="entry name" value="GCS2"/>
</dbReference>
<dbReference type="RefSeq" id="WP_014100292.1">
    <property type="nucleotide sequence ID" value="NC_016024.1"/>
</dbReference>
<proteinExistence type="inferred from homology"/>
<dbReference type="Gene3D" id="3.30.590.20">
    <property type="match status" value="1"/>
</dbReference>
<dbReference type="NCBIfam" id="TIGR02050">
    <property type="entry name" value="gshA_cyan_rel"/>
    <property type="match status" value="1"/>
</dbReference>
<dbReference type="GO" id="GO:0005524">
    <property type="term" value="F:ATP binding"/>
    <property type="evidence" value="ECO:0007669"/>
    <property type="project" value="UniProtKB-KW"/>
</dbReference>
<reference evidence="5 6" key="1">
    <citation type="journal article" date="2012" name="Environ. Microbiol.">
        <title>Complete genome of Candidatus Chloracidobacterium thermophilum, a chlorophyll-based photoheterotroph belonging to the phylum Acidobacteria.</title>
        <authorList>
            <person name="Garcia Costas A.M."/>
            <person name="Liu Z."/>
            <person name="Tomsho L.P."/>
            <person name="Schuster S.C."/>
            <person name="Ward D.M."/>
            <person name="Bryant D.A."/>
        </authorList>
    </citation>
    <scope>NUCLEOTIDE SEQUENCE [LARGE SCALE GENOMIC DNA]</scope>
    <source>
        <strain evidence="5 6">B</strain>
    </source>
</reference>
<dbReference type="AlphaFoldDB" id="G2LF22"/>
<dbReference type="OrthoDB" id="9769628at2"/>
<protein>
    <recommendedName>
        <fullName evidence="4">Putative glutamate--cysteine ligase 2</fullName>
        <ecNumber evidence="4">6.3.2.2</ecNumber>
    </recommendedName>
    <alternativeName>
        <fullName evidence="4">Gamma-glutamylcysteine synthetase 2</fullName>
        <shortName evidence="4">GCS 2</shortName>
        <shortName evidence="4">Gamma-GCS 2</shortName>
    </alternativeName>
</protein>
<dbReference type="HAMAP" id="MF_01609">
    <property type="entry name" value="Glu_cys_ligase_2"/>
    <property type="match status" value="1"/>
</dbReference>
<comment type="catalytic activity">
    <reaction evidence="4">
        <text>L-cysteine + L-glutamate + ATP = gamma-L-glutamyl-L-cysteine + ADP + phosphate + H(+)</text>
        <dbReference type="Rhea" id="RHEA:13285"/>
        <dbReference type="ChEBI" id="CHEBI:15378"/>
        <dbReference type="ChEBI" id="CHEBI:29985"/>
        <dbReference type="ChEBI" id="CHEBI:30616"/>
        <dbReference type="ChEBI" id="CHEBI:35235"/>
        <dbReference type="ChEBI" id="CHEBI:43474"/>
        <dbReference type="ChEBI" id="CHEBI:58173"/>
        <dbReference type="ChEBI" id="CHEBI:456216"/>
        <dbReference type="EC" id="6.3.2.2"/>
    </reaction>
</comment>
<organism evidence="5 6">
    <name type="scientific">Chloracidobacterium thermophilum (strain B)</name>
    <dbReference type="NCBI Taxonomy" id="981222"/>
    <lineage>
        <taxon>Bacteria</taxon>
        <taxon>Pseudomonadati</taxon>
        <taxon>Acidobacteriota</taxon>
        <taxon>Terriglobia</taxon>
        <taxon>Terriglobales</taxon>
        <taxon>Acidobacteriaceae</taxon>
        <taxon>Chloracidobacterium</taxon>
    </lineage>
</organism>
<dbReference type="GO" id="GO:0004357">
    <property type="term" value="F:glutamate-cysteine ligase activity"/>
    <property type="evidence" value="ECO:0007669"/>
    <property type="project" value="UniProtKB-EC"/>
</dbReference>
<evidence type="ECO:0000313" key="6">
    <source>
        <dbReference type="Proteomes" id="UP000006791"/>
    </source>
</evidence>
<evidence type="ECO:0000256" key="1">
    <source>
        <dbReference type="ARBA" id="ARBA00022598"/>
    </source>
</evidence>
<dbReference type="KEGG" id="ctm:Cabther_A1809"/>
<keyword evidence="2 4" id="KW-0547">Nucleotide-binding</keyword>
<dbReference type="STRING" id="981222.Cabther_A1809"/>
<keyword evidence="3 4" id="KW-0067">ATP-binding</keyword>
<dbReference type="InterPro" id="IPR014746">
    <property type="entry name" value="Gln_synth/guanido_kin_cat_dom"/>
</dbReference>
<dbReference type="SUPFAM" id="SSF55931">
    <property type="entry name" value="Glutamine synthetase/guanido kinase"/>
    <property type="match status" value="1"/>
</dbReference>
<accession>G2LF22</accession>
<name>G2LF22_CHLTF</name>
<dbReference type="Proteomes" id="UP000006791">
    <property type="component" value="Chromosome 1"/>
</dbReference>
<evidence type="ECO:0000256" key="3">
    <source>
        <dbReference type="ARBA" id="ARBA00022840"/>
    </source>
</evidence>